<proteinExistence type="predicted"/>
<protein>
    <submittedName>
        <fullName evidence="1">Uncharacterized protein</fullName>
    </submittedName>
</protein>
<dbReference type="AlphaFoldDB" id="A0A645GDV0"/>
<accession>A0A645GDV0</accession>
<dbReference type="EMBL" id="VSSQ01072604">
    <property type="protein sequence ID" value="MPN23949.1"/>
    <property type="molecule type" value="Genomic_DNA"/>
</dbReference>
<comment type="caution">
    <text evidence="1">The sequence shown here is derived from an EMBL/GenBank/DDBJ whole genome shotgun (WGS) entry which is preliminary data.</text>
</comment>
<gene>
    <name evidence="1" type="ORF">SDC9_171342</name>
</gene>
<sequence length="111" mass="12818">MRLSVAYRNSSLSDQYNDFIVSEATRIKNTHFYAVPSSLNLMSYLGIFPTVSIEKDSLNLYMEFYPRKNFKSYSFPNLLISSAPDIQSLLKIAVAKYNNQQLVYSSEIHMK</sequence>
<name>A0A645GDV0_9ZZZZ</name>
<organism evidence="1">
    <name type="scientific">bioreactor metagenome</name>
    <dbReference type="NCBI Taxonomy" id="1076179"/>
    <lineage>
        <taxon>unclassified sequences</taxon>
        <taxon>metagenomes</taxon>
        <taxon>ecological metagenomes</taxon>
    </lineage>
</organism>
<reference evidence="1" key="1">
    <citation type="submission" date="2019-08" db="EMBL/GenBank/DDBJ databases">
        <authorList>
            <person name="Kucharzyk K."/>
            <person name="Murdoch R.W."/>
            <person name="Higgins S."/>
            <person name="Loffler F."/>
        </authorList>
    </citation>
    <scope>NUCLEOTIDE SEQUENCE</scope>
</reference>
<evidence type="ECO:0000313" key="1">
    <source>
        <dbReference type="EMBL" id="MPN23949.1"/>
    </source>
</evidence>